<dbReference type="SUPFAM" id="SSF46689">
    <property type="entry name" value="Homeodomain-like"/>
    <property type="match status" value="1"/>
</dbReference>
<evidence type="ECO:0000256" key="1">
    <source>
        <dbReference type="ARBA" id="ARBA00023015"/>
    </source>
</evidence>
<dbReference type="AlphaFoldDB" id="A0A1X7IG32"/>
<dbReference type="PANTHER" id="PTHR47894">
    <property type="entry name" value="HTH-TYPE TRANSCRIPTIONAL REGULATOR GADX"/>
    <property type="match status" value="1"/>
</dbReference>
<keyword evidence="2 5" id="KW-0238">DNA-binding</keyword>
<dbReference type="PRINTS" id="PR00032">
    <property type="entry name" value="HTHARAC"/>
</dbReference>
<dbReference type="STRING" id="1028.SAMN05661096_00625"/>
<dbReference type="EMBL" id="FXAW01000001">
    <property type="protein sequence ID" value="SMG13749.1"/>
    <property type="molecule type" value="Genomic_DNA"/>
</dbReference>
<organism evidence="5 6">
    <name type="scientific">Marivirga sericea</name>
    <dbReference type="NCBI Taxonomy" id="1028"/>
    <lineage>
        <taxon>Bacteria</taxon>
        <taxon>Pseudomonadati</taxon>
        <taxon>Bacteroidota</taxon>
        <taxon>Cytophagia</taxon>
        <taxon>Cytophagales</taxon>
        <taxon>Marivirgaceae</taxon>
        <taxon>Marivirga</taxon>
    </lineage>
</organism>
<evidence type="ECO:0000256" key="2">
    <source>
        <dbReference type="ARBA" id="ARBA00023125"/>
    </source>
</evidence>
<gene>
    <name evidence="5" type="ORF">SAMN05661096_00625</name>
</gene>
<protein>
    <submittedName>
        <fullName evidence="5">AraC-type DNA-binding protein</fullName>
    </submittedName>
</protein>
<dbReference type="GO" id="GO:0005829">
    <property type="term" value="C:cytosol"/>
    <property type="evidence" value="ECO:0007669"/>
    <property type="project" value="TreeGrafter"/>
</dbReference>
<keyword evidence="6" id="KW-1185">Reference proteome</keyword>
<accession>A0A1X7IG32</accession>
<name>A0A1X7IG32_9BACT</name>
<dbReference type="Pfam" id="PF12625">
    <property type="entry name" value="Arabinose_bd"/>
    <property type="match status" value="1"/>
</dbReference>
<dbReference type="InterPro" id="IPR009057">
    <property type="entry name" value="Homeodomain-like_sf"/>
</dbReference>
<evidence type="ECO:0000313" key="6">
    <source>
        <dbReference type="Proteomes" id="UP000193804"/>
    </source>
</evidence>
<evidence type="ECO:0000256" key="3">
    <source>
        <dbReference type="ARBA" id="ARBA00023163"/>
    </source>
</evidence>
<dbReference type="Gene3D" id="1.10.10.60">
    <property type="entry name" value="Homeodomain-like"/>
    <property type="match status" value="1"/>
</dbReference>
<keyword evidence="3" id="KW-0804">Transcription</keyword>
<sequence length="328" mass="37705">MYFVSYSIYKKARNLAEAQGDPYEIIKRHEESREIQSNAKYIPASLLYDLYEWCFDNLDDNFSVMQGTQMTADDYGTLGLSWKTCWKAREVLDRTLRFMTLITDQGSLEISDRDNLTVLKLVRDTSRKGHEIGNEVGFVVFNKILNEVTDKEIRPVSVHFKHKVSSLGSLKEYFECPVYSEDKSNLIVFKAEDLNMPTVKADRSINHFLTERMNEELSNIQTNSDQMLKDLHQLLKDALPSGVPSVVQAADHLGMSTRTLNRRLSKRGLTFRAFLQDIQKSTSQTLLKNTPQSIGEVAFQVGFSEQSAFNRAFKRWTGVTPIEYRKQV</sequence>
<dbReference type="Pfam" id="PF12833">
    <property type="entry name" value="HTH_18"/>
    <property type="match status" value="1"/>
</dbReference>
<dbReference type="GO" id="GO:0000976">
    <property type="term" value="F:transcription cis-regulatory region binding"/>
    <property type="evidence" value="ECO:0007669"/>
    <property type="project" value="TreeGrafter"/>
</dbReference>
<dbReference type="RefSeq" id="WP_085515619.1">
    <property type="nucleotide sequence ID" value="NZ_FXAW01000001.1"/>
</dbReference>
<keyword evidence="1" id="KW-0805">Transcription regulation</keyword>
<dbReference type="Proteomes" id="UP000193804">
    <property type="component" value="Unassembled WGS sequence"/>
</dbReference>
<proteinExistence type="predicted"/>
<dbReference type="OrthoDB" id="5582699at2"/>
<dbReference type="GO" id="GO:0003700">
    <property type="term" value="F:DNA-binding transcription factor activity"/>
    <property type="evidence" value="ECO:0007669"/>
    <property type="project" value="InterPro"/>
</dbReference>
<dbReference type="PROSITE" id="PS01124">
    <property type="entry name" value="HTH_ARAC_FAMILY_2"/>
    <property type="match status" value="1"/>
</dbReference>
<evidence type="ECO:0000259" key="4">
    <source>
        <dbReference type="PROSITE" id="PS01124"/>
    </source>
</evidence>
<dbReference type="PANTHER" id="PTHR47894:SF1">
    <property type="entry name" value="HTH-TYPE TRANSCRIPTIONAL REGULATOR VQSM"/>
    <property type="match status" value="1"/>
</dbReference>
<dbReference type="SMART" id="SM00342">
    <property type="entry name" value="HTH_ARAC"/>
    <property type="match status" value="1"/>
</dbReference>
<dbReference type="InterPro" id="IPR018060">
    <property type="entry name" value="HTH_AraC"/>
</dbReference>
<dbReference type="InterPro" id="IPR020449">
    <property type="entry name" value="Tscrpt_reg_AraC-type_HTH"/>
</dbReference>
<dbReference type="InterPro" id="IPR032687">
    <property type="entry name" value="AraC-type_N"/>
</dbReference>
<feature type="domain" description="HTH araC/xylS-type" evidence="4">
    <location>
        <begin position="229"/>
        <end position="327"/>
    </location>
</feature>
<evidence type="ECO:0000313" key="5">
    <source>
        <dbReference type="EMBL" id="SMG13749.1"/>
    </source>
</evidence>
<reference evidence="6" key="1">
    <citation type="submission" date="2017-04" db="EMBL/GenBank/DDBJ databases">
        <authorList>
            <person name="Varghese N."/>
            <person name="Submissions S."/>
        </authorList>
    </citation>
    <scope>NUCLEOTIDE SEQUENCE [LARGE SCALE GENOMIC DNA]</scope>
    <source>
        <strain evidence="6">DSM 4125</strain>
    </source>
</reference>